<proteinExistence type="predicted"/>
<dbReference type="InterPro" id="IPR040385">
    <property type="entry name" value="RABL6"/>
</dbReference>
<dbReference type="EMBL" id="JACAGC010000012">
    <property type="protein sequence ID" value="KAF6327998.1"/>
    <property type="molecule type" value="Genomic_DNA"/>
</dbReference>
<dbReference type="GO" id="GO:0005525">
    <property type="term" value="F:GTP binding"/>
    <property type="evidence" value="ECO:0007669"/>
    <property type="project" value="InterPro"/>
</dbReference>
<name>A0A7J7VSJ1_RHIFE</name>
<dbReference type="PANTHER" id="PTHR14932:SF1">
    <property type="entry name" value="RAB-LIKE PROTEIN 6"/>
    <property type="match status" value="1"/>
</dbReference>
<sequence length="236" mass="26239">MENDPQEAESEMALDAEFLDVYKNCNGVVMMFDITKQWTFSYILRELPKVPTHVPVCVLGNYRDMGEHRVVLPDDVHGLINSLDRPPGSSYFRYAESSMKNSFGLKYLHKFFNIPFLQLQRETLLRQLETNQLDIDATLEELSVQQETEEQNYSLYVGPGGGGGGGIIGGARADETAGAAPPVPSSVGLGDLWDSRKTQSFQLQRWDSPGPAGWVRVGLTEPGGLQLCSPCQVLYY</sequence>
<dbReference type="GO" id="GO:0005829">
    <property type="term" value="C:cytosol"/>
    <property type="evidence" value="ECO:0007669"/>
    <property type="project" value="TreeGrafter"/>
</dbReference>
<comment type="caution">
    <text evidence="1">The sequence shown here is derived from an EMBL/GenBank/DDBJ whole genome shotgun (WGS) entry which is preliminary data.</text>
</comment>
<evidence type="ECO:0000313" key="1">
    <source>
        <dbReference type="EMBL" id="KAF6327998.1"/>
    </source>
</evidence>
<dbReference type="Proteomes" id="UP000585614">
    <property type="component" value="Unassembled WGS sequence"/>
</dbReference>
<gene>
    <name evidence="1" type="ORF">mRhiFer1_014004</name>
</gene>
<organism evidence="1 2">
    <name type="scientific">Rhinolophus ferrumequinum</name>
    <name type="common">Greater horseshoe bat</name>
    <dbReference type="NCBI Taxonomy" id="59479"/>
    <lineage>
        <taxon>Eukaryota</taxon>
        <taxon>Metazoa</taxon>
        <taxon>Chordata</taxon>
        <taxon>Craniata</taxon>
        <taxon>Vertebrata</taxon>
        <taxon>Euteleostomi</taxon>
        <taxon>Mammalia</taxon>
        <taxon>Eutheria</taxon>
        <taxon>Laurasiatheria</taxon>
        <taxon>Chiroptera</taxon>
        <taxon>Yinpterochiroptera</taxon>
        <taxon>Rhinolophoidea</taxon>
        <taxon>Rhinolophidae</taxon>
        <taxon>Rhinolophinae</taxon>
        <taxon>Rhinolophus</taxon>
    </lineage>
</organism>
<protein>
    <submittedName>
        <fullName evidence="1">RAB, member RAS oncogene family like 6</fullName>
    </submittedName>
</protein>
<dbReference type="PANTHER" id="PTHR14932">
    <property type="entry name" value="RAS GTPASE-RELATED"/>
    <property type="match status" value="1"/>
</dbReference>
<reference evidence="1 2" key="1">
    <citation type="journal article" date="2020" name="Nature">
        <title>Six reference-quality genomes reveal evolution of bat adaptations.</title>
        <authorList>
            <person name="Jebb D."/>
            <person name="Huang Z."/>
            <person name="Pippel M."/>
            <person name="Hughes G.M."/>
            <person name="Lavrichenko K."/>
            <person name="Devanna P."/>
            <person name="Winkler S."/>
            <person name="Jermiin L.S."/>
            <person name="Skirmuntt E.C."/>
            <person name="Katzourakis A."/>
            <person name="Burkitt-Gray L."/>
            <person name="Ray D.A."/>
            <person name="Sullivan K.A.M."/>
            <person name="Roscito J.G."/>
            <person name="Kirilenko B.M."/>
            <person name="Davalos L.M."/>
            <person name="Corthals A.P."/>
            <person name="Power M.L."/>
            <person name="Jones G."/>
            <person name="Ransome R.D."/>
            <person name="Dechmann D.K.N."/>
            <person name="Locatelli A.G."/>
            <person name="Puechmaille S.J."/>
            <person name="Fedrigo O."/>
            <person name="Jarvis E.D."/>
            <person name="Hiller M."/>
            <person name="Vernes S.C."/>
            <person name="Myers E.W."/>
            <person name="Teeling E.C."/>
        </authorList>
    </citation>
    <scope>NUCLEOTIDE SEQUENCE [LARGE SCALE GENOMIC DNA]</scope>
    <source>
        <strain evidence="1">MRhiFer1</strain>
        <tissue evidence="1">Lung</tissue>
    </source>
</reference>
<dbReference type="Gene3D" id="3.40.50.300">
    <property type="entry name" value="P-loop containing nucleotide triphosphate hydrolases"/>
    <property type="match status" value="1"/>
</dbReference>
<dbReference type="InterPro" id="IPR027417">
    <property type="entry name" value="P-loop_NTPase"/>
</dbReference>
<accession>A0A7J7VSJ1</accession>
<dbReference type="GO" id="GO:0005634">
    <property type="term" value="C:nucleus"/>
    <property type="evidence" value="ECO:0007669"/>
    <property type="project" value="TreeGrafter"/>
</dbReference>
<dbReference type="AlphaFoldDB" id="A0A7J7VSJ1"/>
<evidence type="ECO:0000313" key="2">
    <source>
        <dbReference type="Proteomes" id="UP000585614"/>
    </source>
</evidence>
<dbReference type="SUPFAM" id="SSF52540">
    <property type="entry name" value="P-loop containing nucleoside triphosphate hydrolases"/>
    <property type="match status" value="1"/>
</dbReference>